<evidence type="ECO:0000313" key="2">
    <source>
        <dbReference type="EMBL" id="PQA89203.1"/>
    </source>
</evidence>
<dbReference type="NCBIfam" id="TIGR03696">
    <property type="entry name" value="Rhs_assc_core"/>
    <property type="match status" value="1"/>
</dbReference>
<name>A0A2S7K9P0_9PROT</name>
<comment type="caution">
    <text evidence="2">The sequence shown here is derived from an EMBL/GenBank/DDBJ whole genome shotgun (WGS) entry which is preliminary data.</text>
</comment>
<dbReference type="PANTHER" id="PTHR32305">
    <property type="match status" value="1"/>
</dbReference>
<dbReference type="Gene3D" id="2.180.10.10">
    <property type="entry name" value="RHS repeat-associated core"/>
    <property type="match status" value="1"/>
</dbReference>
<accession>A0A2S7K9P0</accession>
<dbReference type="EMBL" id="PJCH01000003">
    <property type="protein sequence ID" value="PQA89203.1"/>
    <property type="molecule type" value="Genomic_DNA"/>
</dbReference>
<dbReference type="OrthoDB" id="6057489at2"/>
<reference evidence="2 3" key="1">
    <citation type="submission" date="2017-12" db="EMBL/GenBank/DDBJ databases">
        <authorList>
            <person name="Hurst M.R.H."/>
        </authorList>
    </citation>
    <scope>NUCLEOTIDE SEQUENCE [LARGE SCALE GENOMIC DNA]</scope>
    <source>
        <strain evidence="2 3">SY-3-19</strain>
    </source>
</reference>
<protein>
    <recommendedName>
        <fullName evidence="4">RHS repeat-associated core domain-containing protein</fullName>
    </recommendedName>
</protein>
<proteinExistence type="predicted"/>
<evidence type="ECO:0008006" key="4">
    <source>
        <dbReference type="Google" id="ProtNLM"/>
    </source>
</evidence>
<dbReference type="InterPro" id="IPR022385">
    <property type="entry name" value="Rhs_assc_core"/>
</dbReference>
<evidence type="ECO:0000256" key="1">
    <source>
        <dbReference type="SAM" id="MobiDB-lite"/>
    </source>
</evidence>
<dbReference type="InterPro" id="IPR050708">
    <property type="entry name" value="T6SS_VgrG/RHS"/>
</dbReference>
<dbReference type="AlphaFoldDB" id="A0A2S7K9P0"/>
<gene>
    <name evidence="2" type="ORF">CW354_04490</name>
</gene>
<keyword evidence="3" id="KW-1185">Reference proteome</keyword>
<feature type="region of interest" description="Disordered" evidence="1">
    <location>
        <begin position="331"/>
        <end position="368"/>
    </location>
</feature>
<dbReference type="Proteomes" id="UP000239504">
    <property type="component" value="Unassembled WGS sequence"/>
</dbReference>
<dbReference type="PANTHER" id="PTHR32305:SF15">
    <property type="entry name" value="PROTEIN RHSA-RELATED"/>
    <property type="match status" value="1"/>
</dbReference>
<evidence type="ECO:0000313" key="3">
    <source>
        <dbReference type="Proteomes" id="UP000239504"/>
    </source>
</evidence>
<sequence>MIAEYNTGGTVLRRYVHGAGVDEPIVWYEGDDASDRRFLIPDERGSIVAITDSSGAVTDVNTYDAYGQPGANNAGTFQYTGQVFVEEVGLYYYKARWYNPELGRFMQTDPIGYGDGMNIYGYVYGDPINLTDPSGKCPWCAIGAGISLILEARALGRDGVSPLSGQGLTRLAIAGATGFVGVGAGGLIARAGIGVAVRATSGAIGGGVAGAIAETGLQINQAIGGNGFDVGEVGEAFNIGFVYGGGAGALLAKAPASAGTLVSAIGAYLEALTNLLIDNAYGEETPGTNVEIHDIQTFDPELYNRGYYDSQLYGWSSNLWVTVRNNQISEESKRKGRLAGSSTVEDIPTTNSSFSGGLIRSHRNINHH</sequence>
<dbReference type="PRINTS" id="PR00394">
    <property type="entry name" value="RHSPROTEIN"/>
</dbReference>
<organism evidence="2 3">
    <name type="scientific">Hyphococcus luteus</name>
    <dbReference type="NCBI Taxonomy" id="2058213"/>
    <lineage>
        <taxon>Bacteria</taxon>
        <taxon>Pseudomonadati</taxon>
        <taxon>Pseudomonadota</taxon>
        <taxon>Alphaproteobacteria</taxon>
        <taxon>Parvularculales</taxon>
        <taxon>Parvularculaceae</taxon>
        <taxon>Hyphococcus</taxon>
    </lineage>
</organism>
<feature type="compositionally biased region" description="Polar residues" evidence="1">
    <location>
        <begin position="340"/>
        <end position="355"/>
    </location>
</feature>